<dbReference type="SUPFAM" id="SSF53098">
    <property type="entry name" value="Ribonuclease H-like"/>
    <property type="match status" value="1"/>
</dbReference>
<evidence type="ECO:0000313" key="8">
    <source>
        <dbReference type="RefSeq" id="XP_014469096.1"/>
    </source>
</evidence>
<keyword evidence="2" id="KW-0540">Nuclease</keyword>
<dbReference type="GO" id="GO:0003676">
    <property type="term" value="F:nucleic acid binding"/>
    <property type="evidence" value="ECO:0007669"/>
    <property type="project" value="InterPro"/>
</dbReference>
<dbReference type="Pfam" id="PF00929">
    <property type="entry name" value="RNase_T"/>
    <property type="match status" value="1"/>
</dbReference>
<dbReference type="InterPro" id="IPR036397">
    <property type="entry name" value="RNaseH_sf"/>
</dbReference>
<evidence type="ECO:0000259" key="6">
    <source>
        <dbReference type="SMART" id="SM00479"/>
    </source>
</evidence>
<dbReference type="AlphaFoldDB" id="A0A6P3WSK4"/>
<evidence type="ECO:0000256" key="4">
    <source>
        <dbReference type="ARBA" id="ARBA00022839"/>
    </source>
</evidence>
<dbReference type="GO" id="GO:0005739">
    <property type="term" value="C:mitochondrion"/>
    <property type="evidence" value="ECO:0007669"/>
    <property type="project" value="TreeGrafter"/>
</dbReference>
<accession>A0A6P3WSK4</accession>
<dbReference type="PANTHER" id="PTHR11046:SF0">
    <property type="entry name" value="OLIGORIBONUCLEASE, MITOCHONDRIAL"/>
    <property type="match status" value="1"/>
</dbReference>
<keyword evidence="7" id="KW-1185">Reference proteome</keyword>
<dbReference type="NCBIfam" id="NF003765">
    <property type="entry name" value="PRK05359.1"/>
    <property type="match status" value="1"/>
</dbReference>
<evidence type="ECO:0000256" key="2">
    <source>
        <dbReference type="ARBA" id="ARBA00022722"/>
    </source>
</evidence>
<dbReference type="GO" id="GO:0000175">
    <property type="term" value="F:3'-5'-RNA exonuclease activity"/>
    <property type="evidence" value="ECO:0007669"/>
    <property type="project" value="InterPro"/>
</dbReference>
<feature type="domain" description="Exonuclease" evidence="6">
    <location>
        <begin position="73"/>
        <end position="246"/>
    </location>
</feature>
<dbReference type="InterPro" id="IPR022894">
    <property type="entry name" value="Oligoribonuclease"/>
</dbReference>
<evidence type="ECO:0000256" key="3">
    <source>
        <dbReference type="ARBA" id="ARBA00022801"/>
    </source>
</evidence>
<organism evidence="7 9">
    <name type="scientific">Dinoponera quadriceps</name>
    <name type="common">South American ant</name>
    <dbReference type="NCBI Taxonomy" id="609295"/>
    <lineage>
        <taxon>Eukaryota</taxon>
        <taxon>Metazoa</taxon>
        <taxon>Ecdysozoa</taxon>
        <taxon>Arthropoda</taxon>
        <taxon>Hexapoda</taxon>
        <taxon>Insecta</taxon>
        <taxon>Pterygota</taxon>
        <taxon>Neoptera</taxon>
        <taxon>Endopterygota</taxon>
        <taxon>Hymenoptera</taxon>
        <taxon>Apocrita</taxon>
        <taxon>Aculeata</taxon>
        <taxon>Formicoidea</taxon>
        <taxon>Formicidae</taxon>
        <taxon>Ponerinae</taxon>
        <taxon>Ponerini</taxon>
        <taxon>Dinoponera</taxon>
    </lineage>
</organism>
<dbReference type="GeneID" id="106741498"/>
<dbReference type="FunFam" id="3.30.420.10:FF:000003">
    <property type="entry name" value="Oligoribonuclease"/>
    <property type="match status" value="1"/>
</dbReference>
<sequence>MLEAFSIVILKTICRCLNKIVCCKLTLHISCIIVSGWPLHSCALGCRKVPEQARKIVRITKVYKKRRRMAFYNIIWMDLEMTGLDIEKDHILEIACIITDKTLRIISEELNIVIHQPDIILRNMNEWCMEHHKISGLVDDCRSSTISLKEAELKVLKFLEKYVPKGKCPLAGNTIYMDRLFLYKYMPLVHEYLHFRIIDVSSVKELYRRWDPSIHAAAPTKKLKHRALDDIKESIDELAHYKKHMK</sequence>
<keyword evidence="3" id="KW-0378">Hydrolase</keyword>
<gene>
    <name evidence="8 9" type="primary">LOC106741498</name>
</gene>
<dbReference type="RefSeq" id="XP_014469103.1">
    <property type="nucleotide sequence ID" value="XM_014613617.1"/>
</dbReference>
<dbReference type="RefSeq" id="XP_014469096.1">
    <property type="nucleotide sequence ID" value="XM_014613610.1"/>
</dbReference>
<proteinExistence type="inferred from homology"/>
<comment type="similarity">
    <text evidence="1">Belongs to the oligoribonuclease family.</text>
</comment>
<dbReference type="Proteomes" id="UP000515204">
    <property type="component" value="Unplaced"/>
</dbReference>
<dbReference type="SMART" id="SM00479">
    <property type="entry name" value="EXOIII"/>
    <property type="match status" value="1"/>
</dbReference>
<evidence type="ECO:0000313" key="9">
    <source>
        <dbReference type="RefSeq" id="XP_014469103.1"/>
    </source>
</evidence>
<dbReference type="PANTHER" id="PTHR11046">
    <property type="entry name" value="OLIGORIBONUCLEASE, MITOCHONDRIAL"/>
    <property type="match status" value="1"/>
</dbReference>
<evidence type="ECO:0000313" key="7">
    <source>
        <dbReference type="Proteomes" id="UP000515204"/>
    </source>
</evidence>
<dbReference type="Gene3D" id="3.30.420.10">
    <property type="entry name" value="Ribonuclease H-like superfamily/Ribonuclease H"/>
    <property type="match status" value="1"/>
</dbReference>
<evidence type="ECO:0000256" key="1">
    <source>
        <dbReference type="ARBA" id="ARBA00009921"/>
    </source>
</evidence>
<dbReference type="InterPro" id="IPR012337">
    <property type="entry name" value="RNaseH-like_sf"/>
</dbReference>
<protein>
    <recommendedName>
        <fullName evidence="5">Probable oligoribonuclease</fullName>
    </recommendedName>
</protein>
<keyword evidence="4" id="KW-0269">Exonuclease</keyword>
<dbReference type="InterPro" id="IPR013520">
    <property type="entry name" value="Ribonucl_H"/>
</dbReference>
<dbReference type="KEGG" id="dqu:106741498"/>
<dbReference type="OrthoDB" id="270189at2759"/>
<dbReference type="CDD" id="cd06135">
    <property type="entry name" value="Orn"/>
    <property type="match status" value="1"/>
</dbReference>
<evidence type="ECO:0000256" key="5">
    <source>
        <dbReference type="ARBA" id="ARBA00072681"/>
    </source>
</evidence>
<name>A0A6P3WSK4_DINQU</name>
<reference evidence="8 9" key="1">
    <citation type="submission" date="2025-04" db="UniProtKB">
        <authorList>
            <consortium name="RefSeq"/>
        </authorList>
    </citation>
    <scope>IDENTIFICATION</scope>
</reference>